<evidence type="ECO:0000256" key="6">
    <source>
        <dbReference type="ARBA" id="ARBA00023125"/>
    </source>
</evidence>
<dbReference type="GO" id="GO:0005634">
    <property type="term" value="C:nucleus"/>
    <property type="evidence" value="ECO:0007669"/>
    <property type="project" value="UniProtKB-SubCell"/>
</dbReference>
<keyword evidence="4" id="KW-0158">Chromosome</keyword>
<dbReference type="GO" id="GO:0006338">
    <property type="term" value="P:chromatin remodeling"/>
    <property type="evidence" value="ECO:0007669"/>
    <property type="project" value="UniProtKB-ARBA"/>
</dbReference>
<evidence type="ECO:0000313" key="16">
    <source>
        <dbReference type="EMBL" id="CRK19484.1"/>
    </source>
</evidence>
<dbReference type="EMBL" id="CVQH01010779">
    <property type="protein sequence ID" value="CRK19484.1"/>
    <property type="molecule type" value="Genomic_DNA"/>
</dbReference>
<dbReference type="GO" id="GO:0046982">
    <property type="term" value="F:protein heterodimerization activity"/>
    <property type="evidence" value="ECO:0007669"/>
    <property type="project" value="InterPro"/>
</dbReference>
<feature type="compositionally biased region" description="Gly residues" evidence="12">
    <location>
        <begin position="374"/>
        <end position="384"/>
    </location>
</feature>
<evidence type="ECO:0000256" key="9">
    <source>
        <dbReference type="ARBA" id="ARBA00037526"/>
    </source>
</evidence>
<dbReference type="CDD" id="cd00074">
    <property type="entry name" value="HFD_H2A"/>
    <property type="match status" value="1"/>
</dbReference>
<dbReference type="SUPFAM" id="SSF48403">
    <property type="entry name" value="Ankyrin repeat"/>
    <property type="match status" value="1"/>
</dbReference>
<dbReference type="GO" id="GO:0030527">
    <property type="term" value="F:structural constituent of chromatin"/>
    <property type="evidence" value="ECO:0007669"/>
    <property type="project" value="InterPro"/>
</dbReference>
<dbReference type="PROSITE" id="PS50088">
    <property type="entry name" value="ANK_REPEAT"/>
    <property type="match status" value="2"/>
</dbReference>
<evidence type="ECO:0000256" key="3">
    <source>
        <dbReference type="ARBA" id="ARBA00010691"/>
    </source>
</evidence>
<keyword evidence="5" id="KW-0007">Acetylation</keyword>
<feature type="signal peptide" evidence="13">
    <location>
        <begin position="1"/>
        <end position="18"/>
    </location>
</feature>
<reference evidence="16 17" key="1">
    <citation type="submission" date="2015-05" db="EMBL/GenBank/DDBJ databases">
        <authorList>
            <person name="Wang D.B."/>
            <person name="Wang M."/>
        </authorList>
    </citation>
    <scope>NUCLEOTIDE SEQUENCE [LARGE SCALE GENOMIC DNA]</scope>
    <source>
        <strain evidence="16">VL1</strain>
    </source>
</reference>
<comment type="similarity">
    <text evidence="3">Belongs to the histone H2A family.</text>
</comment>
<evidence type="ECO:0000256" key="1">
    <source>
        <dbReference type="ARBA" id="ARBA00004123"/>
    </source>
</evidence>
<dbReference type="STRING" id="100787.A0A0G4LC53"/>
<dbReference type="Pfam" id="PF00125">
    <property type="entry name" value="Histone"/>
    <property type="match status" value="1"/>
</dbReference>
<dbReference type="Pfam" id="PF12796">
    <property type="entry name" value="Ank_2"/>
    <property type="match status" value="1"/>
</dbReference>
<protein>
    <recommendedName>
        <fullName evidence="10">Histone H2A.Z</fullName>
    </recommendedName>
</protein>
<comment type="function">
    <text evidence="9">Variant histone H2A which can replace H2A in some nucleosomes. Nucleosomes wrap and compact DNA into chromatin, limiting DNA accessibility to the cellular machineries which require DNA as a template. Histones thereby play a central role in transcription regulation, DNA repair, DNA replication and chromosomal stability. DNA accessibility is regulated via a complex set of post-translational modifications of histones, also called histone code, and nucleosome remodeling. This variant is enriched at promoters, it may keep them in a repressed state until the appropriate activation signal is received. Near telomeres, it may counteract gene silencing caused by the spread of heterochromatin proteins. Required for the RNA polymerase II and SPT15/TBP recruitment to the target genes. Involved in chromosome stability.</text>
</comment>
<accession>A0A0G4LC53</accession>
<dbReference type="SMART" id="SM00248">
    <property type="entry name" value="ANK"/>
    <property type="match status" value="4"/>
</dbReference>
<keyword evidence="17" id="KW-1185">Reference proteome</keyword>
<dbReference type="InterPro" id="IPR032454">
    <property type="entry name" value="Histone_H2A_C"/>
</dbReference>
<keyword evidence="6" id="KW-0238">DNA-binding</keyword>
<dbReference type="InterPro" id="IPR009072">
    <property type="entry name" value="Histone-fold"/>
</dbReference>
<dbReference type="PANTHER" id="PTHR23430">
    <property type="entry name" value="HISTONE H2A"/>
    <property type="match status" value="1"/>
</dbReference>
<feature type="compositionally biased region" description="Polar residues" evidence="12">
    <location>
        <begin position="358"/>
        <end position="368"/>
    </location>
</feature>
<dbReference type="GO" id="GO:0000791">
    <property type="term" value="C:euchromatin"/>
    <property type="evidence" value="ECO:0007669"/>
    <property type="project" value="UniProtKB-ARBA"/>
</dbReference>
<feature type="region of interest" description="Disordered" evidence="12">
    <location>
        <begin position="294"/>
        <end position="313"/>
    </location>
</feature>
<dbReference type="GO" id="GO:0000786">
    <property type="term" value="C:nucleosome"/>
    <property type="evidence" value="ECO:0007669"/>
    <property type="project" value="UniProtKB-KW"/>
</dbReference>
<dbReference type="FunFam" id="1.10.20.10:FF:000021">
    <property type="entry name" value="Histone H2A"/>
    <property type="match status" value="1"/>
</dbReference>
<proteinExistence type="inferred from homology"/>
<evidence type="ECO:0000256" key="11">
    <source>
        <dbReference type="PROSITE-ProRule" id="PRU00023"/>
    </source>
</evidence>
<evidence type="ECO:0000256" key="4">
    <source>
        <dbReference type="ARBA" id="ARBA00022454"/>
    </source>
</evidence>
<evidence type="ECO:0000256" key="13">
    <source>
        <dbReference type="SAM" id="SignalP"/>
    </source>
</evidence>
<dbReference type="SUPFAM" id="SSF47113">
    <property type="entry name" value="Histone-fold"/>
    <property type="match status" value="1"/>
</dbReference>
<feature type="chain" id="PRO_5002566575" description="Histone H2A.Z" evidence="13">
    <location>
        <begin position="19"/>
        <end position="513"/>
    </location>
</feature>
<evidence type="ECO:0000313" key="17">
    <source>
        <dbReference type="Proteomes" id="UP000044602"/>
    </source>
</evidence>
<evidence type="ECO:0000256" key="8">
    <source>
        <dbReference type="ARBA" id="ARBA00023269"/>
    </source>
</evidence>
<feature type="domain" description="Histone H2A C-terminal" evidence="15">
    <location>
        <begin position="475"/>
        <end position="507"/>
    </location>
</feature>
<dbReference type="Proteomes" id="UP000044602">
    <property type="component" value="Unassembled WGS sequence"/>
</dbReference>
<keyword evidence="13" id="KW-0732">Signal</keyword>
<dbReference type="GO" id="GO:0003677">
    <property type="term" value="F:DNA binding"/>
    <property type="evidence" value="ECO:0007669"/>
    <property type="project" value="UniProtKB-KW"/>
</dbReference>
<evidence type="ECO:0000256" key="12">
    <source>
        <dbReference type="SAM" id="MobiDB-lite"/>
    </source>
</evidence>
<dbReference type="InterPro" id="IPR007125">
    <property type="entry name" value="H2A/H2B/H3"/>
</dbReference>
<feature type="region of interest" description="Disordered" evidence="12">
    <location>
        <begin position="358"/>
        <end position="403"/>
    </location>
</feature>
<feature type="compositionally biased region" description="Basic residues" evidence="12">
    <location>
        <begin position="300"/>
        <end position="313"/>
    </location>
</feature>
<evidence type="ECO:0000256" key="2">
    <source>
        <dbReference type="ARBA" id="ARBA00004286"/>
    </source>
</evidence>
<organism evidence="16 17">
    <name type="scientific">Verticillium longisporum</name>
    <name type="common">Verticillium dahliae var. longisporum</name>
    <dbReference type="NCBI Taxonomy" id="100787"/>
    <lineage>
        <taxon>Eukaryota</taxon>
        <taxon>Fungi</taxon>
        <taxon>Dikarya</taxon>
        <taxon>Ascomycota</taxon>
        <taxon>Pezizomycotina</taxon>
        <taxon>Sordariomycetes</taxon>
        <taxon>Hypocreomycetidae</taxon>
        <taxon>Glomerellales</taxon>
        <taxon>Plectosphaerellaceae</taxon>
        <taxon>Verticillium</taxon>
    </lineage>
</organism>
<dbReference type="AlphaFoldDB" id="A0A0G4LC53"/>
<evidence type="ECO:0000256" key="10">
    <source>
        <dbReference type="ARBA" id="ARBA00040236"/>
    </source>
</evidence>
<dbReference type="InterPro" id="IPR002110">
    <property type="entry name" value="Ankyrin_rpt"/>
</dbReference>
<dbReference type="InterPro" id="IPR036770">
    <property type="entry name" value="Ankyrin_rpt-contain_sf"/>
</dbReference>
<gene>
    <name evidence="16" type="ORF">BN1708_012642</name>
</gene>
<evidence type="ECO:0000256" key="5">
    <source>
        <dbReference type="ARBA" id="ARBA00022990"/>
    </source>
</evidence>
<dbReference type="Gene3D" id="1.10.20.10">
    <property type="entry name" value="Histone, subunit A"/>
    <property type="match status" value="1"/>
</dbReference>
<keyword evidence="8" id="KW-0544">Nucleosome core</keyword>
<evidence type="ECO:0000259" key="14">
    <source>
        <dbReference type="Pfam" id="PF00125"/>
    </source>
</evidence>
<dbReference type="Pfam" id="PF16211">
    <property type="entry name" value="Histone_H2A_C"/>
    <property type="match status" value="1"/>
</dbReference>
<feature type="repeat" description="ANK" evidence="11">
    <location>
        <begin position="125"/>
        <end position="157"/>
    </location>
</feature>
<dbReference type="SMART" id="SM00414">
    <property type="entry name" value="H2A"/>
    <property type="match status" value="1"/>
</dbReference>
<feature type="domain" description="Core Histone H2A/H2B/H3" evidence="14">
    <location>
        <begin position="393"/>
        <end position="473"/>
    </location>
</feature>
<dbReference type="PRINTS" id="PR00620">
    <property type="entry name" value="HISTONEH2A"/>
</dbReference>
<dbReference type="Gene3D" id="1.25.40.20">
    <property type="entry name" value="Ankyrin repeat-containing domain"/>
    <property type="match status" value="1"/>
</dbReference>
<keyword evidence="7" id="KW-0539">Nucleus</keyword>
<sequence>MDPIGIAGILIVFAQVSSRIIVSCYEYQKSVKDAPDEVSRMHDEAAGIRNVAERLVDMVAHNGHLAIVKLFIATNVDVNAIGGRYSTAVATAAAQDHVEIMRDTDLLQSLIQKYNSNVNSPKLFNGSRPIHSAGSRGTVDHVRILLDGGADVNARNNNGRTPLHWAAERGSWNVVELLLSRGADAGIRSEEESLQTVLQDRIENPSHRRESFGASVMEEAILSLDLGNAIAKWREPGHNNGWLIQPPRYLWSLPARISKSHGELWPAEPRVRSTFLWALAYLCPHQLVNKPGNFPPSPPLHHHDHPPIHQHHHLPTTGFEFDWRKKSVYINHHQHRRQPFSIDHQLSIFRVKLGPFGNTESTSNQPRIASTMAGGKGKSGGKTSGGKASTDGGPKKQQSHSARAGLQFPCGRVKRFLKSNTQNKMRVGAKAAVYTTAVLEYLTAEVLELAGNAAKDLKVKRITPRHLQLAIRGDEELDTLIRATIAFGGVLPHINRALLLKVEQKKKAKQLEA</sequence>
<dbReference type="InterPro" id="IPR002119">
    <property type="entry name" value="Histone_H2A"/>
</dbReference>
<evidence type="ECO:0000256" key="7">
    <source>
        <dbReference type="ARBA" id="ARBA00023242"/>
    </source>
</evidence>
<comment type="subcellular location">
    <subcellularLocation>
        <location evidence="2">Chromosome</location>
    </subcellularLocation>
    <subcellularLocation>
        <location evidence="1">Nucleus</location>
    </subcellularLocation>
</comment>
<keyword evidence="11" id="KW-0040">ANK repeat</keyword>
<name>A0A0G4LC53_VERLO</name>
<dbReference type="PROSITE" id="PS50297">
    <property type="entry name" value="ANK_REP_REGION"/>
    <property type="match status" value="2"/>
</dbReference>
<evidence type="ECO:0000259" key="15">
    <source>
        <dbReference type="Pfam" id="PF16211"/>
    </source>
</evidence>
<feature type="repeat" description="ANK" evidence="11">
    <location>
        <begin position="158"/>
        <end position="190"/>
    </location>
</feature>